<name>A0AAV4RQQ9_CAEEX</name>
<dbReference type="AlphaFoldDB" id="A0AAV4RQQ9"/>
<evidence type="ECO:0000313" key="2">
    <source>
        <dbReference type="Proteomes" id="UP001054945"/>
    </source>
</evidence>
<dbReference type="EMBL" id="BPLR01008131">
    <property type="protein sequence ID" value="GIY22308.1"/>
    <property type="molecule type" value="Genomic_DNA"/>
</dbReference>
<comment type="caution">
    <text evidence="1">The sequence shown here is derived from an EMBL/GenBank/DDBJ whole genome shotgun (WGS) entry which is preliminary data.</text>
</comment>
<reference evidence="1 2" key="1">
    <citation type="submission" date="2021-06" db="EMBL/GenBank/DDBJ databases">
        <title>Caerostris extrusa draft genome.</title>
        <authorList>
            <person name="Kono N."/>
            <person name="Arakawa K."/>
        </authorList>
    </citation>
    <scope>NUCLEOTIDE SEQUENCE [LARGE SCALE GENOMIC DNA]</scope>
</reference>
<gene>
    <name evidence="1" type="ORF">CEXT_468401</name>
</gene>
<protein>
    <submittedName>
        <fullName evidence="1">Uncharacterized protein</fullName>
    </submittedName>
</protein>
<keyword evidence="2" id="KW-1185">Reference proteome</keyword>
<organism evidence="1 2">
    <name type="scientific">Caerostris extrusa</name>
    <name type="common">Bark spider</name>
    <name type="synonym">Caerostris bankana</name>
    <dbReference type="NCBI Taxonomy" id="172846"/>
    <lineage>
        <taxon>Eukaryota</taxon>
        <taxon>Metazoa</taxon>
        <taxon>Ecdysozoa</taxon>
        <taxon>Arthropoda</taxon>
        <taxon>Chelicerata</taxon>
        <taxon>Arachnida</taxon>
        <taxon>Araneae</taxon>
        <taxon>Araneomorphae</taxon>
        <taxon>Entelegynae</taxon>
        <taxon>Araneoidea</taxon>
        <taxon>Araneidae</taxon>
        <taxon>Caerostris</taxon>
    </lineage>
</organism>
<evidence type="ECO:0000313" key="1">
    <source>
        <dbReference type="EMBL" id="GIY22308.1"/>
    </source>
</evidence>
<dbReference type="Proteomes" id="UP001054945">
    <property type="component" value="Unassembled WGS sequence"/>
</dbReference>
<accession>A0AAV4RQQ9</accession>
<sequence>MTVPTEWNLGILCPVHKKGDALNCETTEELVLLCIAYKVFSNILLKHLLPIVDSKIEITNASLEREEEQLIKFSH</sequence>
<proteinExistence type="predicted"/>